<protein>
    <submittedName>
        <fullName evidence="1">Uncharacterized protein</fullName>
    </submittedName>
</protein>
<dbReference type="AlphaFoldDB" id="A0A445EFT4"/>
<proteinExistence type="predicted"/>
<sequence>MLVLVSVHKILGAILQIFGTQAKLAQELNVSRIVEWVNVLFHLLNEANFLPWFENRKGISH</sequence>
<evidence type="ECO:0000313" key="1">
    <source>
        <dbReference type="EMBL" id="RYR74380.1"/>
    </source>
</evidence>
<reference evidence="1 2" key="1">
    <citation type="submission" date="2019-01" db="EMBL/GenBank/DDBJ databases">
        <title>Sequencing of cultivated peanut Arachis hypogaea provides insights into genome evolution and oil improvement.</title>
        <authorList>
            <person name="Chen X."/>
        </authorList>
    </citation>
    <scope>NUCLEOTIDE SEQUENCE [LARGE SCALE GENOMIC DNA]</scope>
    <source>
        <strain evidence="2">cv. Fuhuasheng</strain>
        <tissue evidence="1">Leaves</tissue>
    </source>
</reference>
<gene>
    <name evidence="1" type="ORF">Ahy_A02g009069</name>
</gene>
<evidence type="ECO:0000313" key="2">
    <source>
        <dbReference type="Proteomes" id="UP000289738"/>
    </source>
</evidence>
<keyword evidence="2" id="KW-1185">Reference proteome</keyword>
<accession>A0A445EFT4</accession>
<dbReference type="EMBL" id="SDMP01000002">
    <property type="protein sequence ID" value="RYR74380.1"/>
    <property type="molecule type" value="Genomic_DNA"/>
</dbReference>
<dbReference type="Proteomes" id="UP000289738">
    <property type="component" value="Chromosome A02"/>
</dbReference>
<comment type="caution">
    <text evidence="1">The sequence shown here is derived from an EMBL/GenBank/DDBJ whole genome shotgun (WGS) entry which is preliminary data.</text>
</comment>
<name>A0A445EFT4_ARAHY</name>
<organism evidence="1 2">
    <name type="scientific">Arachis hypogaea</name>
    <name type="common">Peanut</name>
    <dbReference type="NCBI Taxonomy" id="3818"/>
    <lineage>
        <taxon>Eukaryota</taxon>
        <taxon>Viridiplantae</taxon>
        <taxon>Streptophyta</taxon>
        <taxon>Embryophyta</taxon>
        <taxon>Tracheophyta</taxon>
        <taxon>Spermatophyta</taxon>
        <taxon>Magnoliopsida</taxon>
        <taxon>eudicotyledons</taxon>
        <taxon>Gunneridae</taxon>
        <taxon>Pentapetalae</taxon>
        <taxon>rosids</taxon>
        <taxon>fabids</taxon>
        <taxon>Fabales</taxon>
        <taxon>Fabaceae</taxon>
        <taxon>Papilionoideae</taxon>
        <taxon>50 kb inversion clade</taxon>
        <taxon>dalbergioids sensu lato</taxon>
        <taxon>Dalbergieae</taxon>
        <taxon>Pterocarpus clade</taxon>
        <taxon>Arachis</taxon>
    </lineage>
</organism>